<dbReference type="EMBL" id="BAABCJ010000005">
    <property type="protein sequence ID" value="GAA3707889.1"/>
    <property type="molecule type" value="Genomic_DNA"/>
</dbReference>
<organism evidence="2 3">
    <name type="scientific">Zhihengliuella alba</name>
    <dbReference type="NCBI Taxonomy" id="547018"/>
    <lineage>
        <taxon>Bacteria</taxon>
        <taxon>Bacillati</taxon>
        <taxon>Actinomycetota</taxon>
        <taxon>Actinomycetes</taxon>
        <taxon>Micrococcales</taxon>
        <taxon>Micrococcaceae</taxon>
        <taxon>Zhihengliuella</taxon>
    </lineage>
</organism>
<feature type="region of interest" description="Disordered" evidence="1">
    <location>
        <begin position="19"/>
        <end position="42"/>
    </location>
</feature>
<proteinExistence type="predicted"/>
<reference evidence="3" key="1">
    <citation type="journal article" date="2019" name="Int. J. Syst. Evol. Microbiol.">
        <title>The Global Catalogue of Microorganisms (GCM) 10K type strain sequencing project: providing services to taxonomists for standard genome sequencing and annotation.</title>
        <authorList>
            <consortium name="The Broad Institute Genomics Platform"/>
            <consortium name="The Broad Institute Genome Sequencing Center for Infectious Disease"/>
            <person name="Wu L."/>
            <person name="Ma J."/>
        </authorList>
    </citation>
    <scope>NUCLEOTIDE SEQUENCE [LARGE SCALE GENOMIC DNA]</scope>
    <source>
        <strain evidence="3">JCM 16961</strain>
    </source>
</reference>
<keyword evidence="3" id="KW-1185">Reference proteome</keyword>
<protein>
    <submittedName>
        <fullName evidence="2">Uncharacterized protein</fullName>
    </submittedName>
</protein>
<evidence type="ECO:0000313" key="3">
    <source>
        <dbReference type="Proteomes" id="UP001501536"/>
    </source>
</evidence>
<comment type="caution">
    <text evidence="2">The sequence shown here is derived from an EMBL/GenBank/DDBJ whole genome shotgun (WGS) entry which is preliminary data.</text>
</comment>
<dbReference type="Proteomes" id="UP001501536">
    <property type="component" value="Unassembled WGS sequence"/>
</dbReference>
<feature type="compositionally biased region" description="Low complexity" evidence="1">
    <location>
        <begin position="30"/>
        <end position="42"/>
    </location>
</feature>
<feature type="compositionally biased region" description="Polar residues" evidence="1">
    <location>
        <begin position="19"/>
        <end position="29"/>
    </location>
</feature>
<gene>
    <name evidence="2" type="ORF">GCM10022377_22170</name>
</gene>
<accession>A0ABP7DR01</accession>
<name>A0ABP7DR01_9MICC</name>
<sequence>MDHLRFVAAVRRPTVSQKCRSSASQFSTQRPGRIASSASGRAGPAGLIWSAARPAPAGRAGDGVVAAAAAAGASCGVGPDWPVRSVVLMATSASE</sequence>
<evidence type="ECO:0000313" key="2">
    <source>
        <dbReference type="EMBL" id="GAA3707889.1"/>
    </source>
</evidence>
<evidence type="ECO:0000256" key="1">
    <source>
        <dbReference type="SAM" id="MobiDB-lite"/>
    </source>
</evidence>